<evidence type="ECO:0000256" key="6">
    <source>
        <dbReference type="SAM" id="Phobius"/>
    </source>
</evidence>
<gene>
    <name evidence="8" type="ORF">A2609_01830</name>
</gene>
<accession>A0A1F6G5T3</accession>
<keyword evidence="6" id="KW-0812">Transmembrane</keyword>
<keyword evidence="2" id="KW-0732">Signal</keyword>
<dbReference type="SUPFAM" id="SSF52833">
    <property type="entry name" value="Thioredoxin-like"/>
    <property type="match status" value="1"/>
</dbReference>
<proteinExistence type="inferred from homology"/>
<evidence type="ECO:0000256" key="2">
    <source>
        <dbReference type="ARBA" id="ARBA00022729"/>
    </source>
</evidence>
<protein>
    <recommendedName>
        <fullName evidence="7">Thioredoxin domain-containing protein</fullName>
    </recommendedName>
</protein>
<dbReference type="Pfam" id="PF13462">
    <property type="entry name" value="Thioredoxin_4"/>
    <property type="match status" value="1"/>
</dbReference>
<evidence type="ECO:0000256" key="1">
    <source>
        <dbReference type="ARBA" id="ARBA00005791"/>
    </source>
</evidence>
<evidence type="ECO:0000313" key="8">
    <source>
        <dbReference type="EMBL" id="OGG93446.1"/>
    </source>
</evidence>
<feature type="domain" description="Thioredoxin" evidence="7">
    <location>
        <begin position="43"/>
        <end position="243"/>
    </location>
</feature>
<dbReference type="PROSITE" id="PS51352">
    <property type="entry name" value="THIOREDOXIN_2"/>
    <property type="match status" value="1"/>
</dbReference>
<keyword evidence="6" id="KW-0472">Membrane</keyword>
<name>A0A1F6G5T3_9BACT</name>
<comment type="similarity">
    <text evidence="1">Belongs to the thioredoxin family. DsbA subfamily.</text>
</comment>
<dbReference type="EMBL" id="MFMU01000007">
    <property type="protein sequence ID" value="OGG93446.1"/>
    <property type="molecule type" value="Genomic_DNA"/>
</dbReference>
<dbReference type="Proteomes" id="UP000176867">
    <property type="component" value="Unassembled WGS sequence"/>
</dbReference>
<dbReference type="Gene3D" id="3.40.30.10">
    <property type="entry name" value="Glutaredoxin"/>
    <property type="match status" value="1"/>
</dbReference>
<dbReference type="InterPro" id="IPR012336">
    <property type="entry name" value="Thioredoxin-like_fold"/>
</dbReference>
<evidence type="ECO:0000256" key="3">
    <source>
        <dbReference type="ARBA" id="ARBA00023002"/>
    </source>
</evidence>
<organism evidence="8 9">
    <name type="scientific">Candidatus Kaiserbacteria bacterium RIFOXYD1_FULL_47_14</name>
    <dbReference type="NCBI Taxonomy" id="1798533"/>
    <lineage>
        <taxon>Bacteria</taxon>
        <taxon>Candidatus Kaiseribacteriota</taxon>
    </lineage>
</organism>
<comment type="caution">
    <text evidence="8">The sequence shown here is derived from an EMBL/GenBank/DDBJ whole genome shotgun (WGS) entry which is preliminary data.</text>
</comment>
<reference evidence="8 9" key="1">
    <citation type="journal article" date="2016" name="Nat. Commun.">
        <title>Thousands of microbial genomes shed light on interconnected biogeochemical processes in an aquifer system.</title>
        <authorList>
            <person name="Anantharaman K."/>
            <person name="Brown C.T."/>
            <person name="Hug L.A."/>
            <person name="Sharon I."/>
            <person name="Castelle C.J."/>
            <person name="Probst A.J."/>
            <person name="Thomas B.C."/>
            <person name="Singh A."/>
            <person name="Wilkins M.J."/>
            <person name="Karaoz U."/>
            <person name="Brodie E.L."/>
            <person name="Williams K.H."/>
            <person name="Hubbard S.S."/>
            <person name="Banfield J.F."/>
        </authorList>
    </citation>
    <scope>NUCLEOTIDE SEQUENCE [LARGE SCALE GENOMIC DNA]</scope>
</reference>
<dbReference type="PANTHER" id="PTHR13887:SF14">
    <property type="entry name" value="DISULFIDE BOND FORMATION PROTEIN D"/>
    <property type="match status" value="1"/>
</dbReference>
<evidence type="ECO:0000256" key="4">
    <source>
        <dbReference type="ARBA" id="ARBA00023157"/>
    </source>
</evidence>
<dbReference type="PANTHER" id="PTHR13887">
    <property type="entry name" value="GLUTATHIONE S-TRANSFERASE KAPPA"/>
    <property type="match status" value="1"/>
</dbReference>
<dbReference type="InterPro" id="IPR013766">
    <property type="entry name" value="Thioredoxin_domain"/>
</dbReference>
<dbReference type="STRING" id="1798533.A2609_01830"/>
<dbReference type="AlphaFoldDB" id="A0A1F6G5T3"/>
<evidence type="ECO:0000313" key="9">
    <source>
        <dbReference type="Proteomes" id="UP000176867"/>
    </source>
</evidence>
<evidence type="ECO:0000259" key="7">
    <source>
        <dbReference type="PROSITE" id="PS51352"/>
    </source>
</evidence>
<keyword evidence="3" id="KW-0560">Oxidoreductase</keyword>
<keyword evidence="5" id="KW-0676">Redox-active center</keyword>
<sequence length="243" mass="25917">METNETNKYFLPVAVIVAGLFIGGAVIWNGSHPSVPSDVAVAGVAGAMAVDVKNVKIDGSPFIGQANAPVTIAFWSDFQCPYCRAVETGGIPQIPTPPVLPDLIKNYVDTGKVKVVFMDFVFLGNDSVTASAYSQSVWKLYPDQYFEWRTTVFNAQDEEGDQGFGDAESIDKLNATISGIDAAKVAEDVKANISAYQAKMDADKAEAGKVGIKATPSFIIGTQVIEGAYPYATFQTAIDALLK</sequence>
<keyword evidence="6" id="KW-1133">Transmembrane helix</keyword>
<dbReference type="InterPro" id="IPR036249">
    <property type="entry name" value="Thioredoxin-like_sf"/>
</dbReference>
<dbReference type="GO" id="GO:0016491">
    <property type="term" value="F:oxidoreductase activity"/>
    <property type="evidence" value="ECO:0007669"/>
    <property type="project" value="UniProtKB-KW"/>
</dbReference>
<keyword evidence="4" id="KW-1015">Disulfide bond</keyword>
<feature type="transmembrane region" description="Helical" evidence="6">
    <location>
        <begin position="9"/>
        <end position="28"/>
    </location>
</feature>
<evidence type="ECO:0000256" key="5">
    <source>
        <dbReference type="ARBA" id="ARBA00023284"/>
    </source>
</evidence>